<evidence type="ECO:0000256" key="3">
    <source>
        <dbReference type="ARBA" id="ARBA00022692"/>
    </source>
</evidence>
<dbReference type="PANTHER" id="PTHR32089:SF112">
    <property type="entry name" value="LYSOZYME-LIKE PROTEIN-RELATED"/>
    <property type="match status" value="1"/>
</dbReference>
<evidence type="ECO:0000313" key="12">
    <source>
        <dbReference type="EMBL" id="GAE34488.1"/>
    </source>
</evidence>
<dbReference type="PROSITE" id="PS50885">
    <property type="entry name" value="HAMP"/>
    <property type="match status" value="1"/>
</dbReference>
<dbReference type="SMART" id="SM00283">
    <property type="entry name" value="MA"/>
    <property type="match status" value="1"/>
</dbReference>
<reference evidence="12 13" key="1">
    <citation type="journal article" date="2014" name="Genome Announc.">
        <title>Draft Genome Sequences of Three Alkaliphilic Bacillus Strains, Bacillus wakoensis JCM 9140T, Bacillus akibai JCM 9157T, and Bacillus hemicellulosilyticus JCM 9152T.</title>
        <authorList>
            <person name="Yuki M."/>
            <person name="Oshima K."/>
            <person name="Suda W."/>
            <person name="Oshida Y."/>
            <person name="Kitamura K."/>
            <person name="Iida T."/>
            <person name="Hattori M."/>
            <person name="Ohkuma M."/>
        </authorList>
    </citation>
    <scope>NUCLEOTIDE SEQUENCE [LARGE SCALE GENOMIC DNA]</scope>
    <source>
        <strain evidence="12 13">JCM 9157</strain>
    </source>
</reference>
<organism evidence="12 13">
    <name type="scientific">Halalkalibacter akibai (strain ATCC 43226 / DSM 21942 / CIP 109018 / JCM 9157 / 1139)</name>
    <name type="common">Bacillus akibai</name>
    <dbReference type="NCBI Taxonomy" id="1236973"/>
    <lineage>
        <taxon>Bacteria</taxon>
        <taxon>Bacillati</taxon>
        <taxon>Bacillota</taxon>
        <taxon>Bacilli</taxon>
        <taxon>Bacillales</taxon>
        <taxon>Bacillaceae</taxon>
        <taxon>Halalkalibacter</taxon>
    </lineage>
</organism>
<dbReference type="OrthoDB" id="9810264at2"/>
<dbReference type="SUPFAM" id="SSF58104">
    <property type="entry name" value="Methyl-accepting chemotaxis protein (MCP) signaling domain"/>
    <property type="match status" value="1"/>
</dbReference>
<feature type="domain" description="HAMP" evidence="11">
    <location>
        <begin position="230"/>
        <end position="283"/>
    </location>
</feature>
<keyword evidence="5 9" id="KW-0472">Membrane</keyword>
<evidence type="ECO:0000256" key="6">
    <source>
        <dbReference type="ARBA" id="ARBA00023224"/>
    </source>
</evidence>
<keyword evidence="4 9" id="KW-1133">Transmembrane helix</keyword>
<evidence type="ECO:0000256" key="9">
    <source>
        <dbReference type="SAM" id="Phobius"/>
    </source>
</evidence>
<dbReference type="PROSITE" id="PS50111">
    <property type="entry name" value="CHEMOTAXIS_TRANSDUC_2"/>
    <property type="match status" value="1"/>
</dbReference>
<evidence type="ECO:0000256" key="5">
    <source>
        <dbReference type="ARBA" id="ARBA00023136"/>
    </source>
</evidence>
<evidence type="ECO:0000259" key="10">
    <source>
        <dbReference type="PROSITE" id="PS50111"/>
    </source>
</evidence>
<dbReference type="CDD" id="cd11386">
    <property type="entry name" value="MCP_signal"/>
    <property type="match status" value="1"/>
</dbReference>
<keyword evidence="3 9" id="KW-0812">Transmembrane</keyword>
<dbReference type="Gene3D" id="6.10.340.10">
    <property type="match status" value="1"/>
</dbReference>
<dbReference type="SMART" id="SM01049">
    <property type="entry name" value="Cache_2"/>
    <property type="match status" value="1"/>
</dbReference>
<dbReference type="InterPro" id="IPR033480">
    <property type="entry name" value="sCache_2"/>
</dbReference>
<evidence type="ECO:0000313" key="13">
    <source>
        <dbReference type="Proteomes" id="UP000018896"/>
    </source>
</evidence>
<proteinExistence type="inferred from homology"/>
<dbReference type="CDD" id="cd06225">
    <property type="entry name" value="HAMP"/>
    <property type="match status" value="1"/>
</dbReference>
<keyword evidence="2" id="KW-1003">Cell membrane</keyword>
<dbReference type="InterPro" id="IPR003660">
    <property type="entry name" value="HAMP_dom"/>
</dbReference>
<feature type="transmembrane region" description="Helical" evidence="9">
    <location>
        <begin position="12"/>
        <end position="33"/>
    </location>
</feature>
<dbReference type="EMBL" id="BAUV01000008">
    <property type="protein sequence ID" value="GAE34488.1"/>
    <property type="molecule type" value="Genomic_DNA"/>
</dbReference>
<dbReference type="PANTHER" id="PTHR32089">
    <property type="entry name" value="METHYL-ACCEPTING CHEMOTAXIS PROTEIN MCPB"/>
    <property type="match status" value="1"/>
</dbReference>
<comment type="subcellular location">
    <subcellularLocation>
        <location evidence="1">Cell membrane</location>
        <topology evidence="1">Multi-pass membrane protein</topology>
    </subcellularLocation>
</comment>
<dbReference type="GO" id="GO:0006935">
    <property type="term" value="P:chemotaxis"/>
    <property type="evidence" value="ECO:0007669"/>
    <property type="project" value="UniProtKB-ARBA"/>
</dbReference>
<evidence type="ECO:0000259" key="11">
    <source>
        <dbReference type="PROSITE" id="PS50885"/>
    </source>
</evidence>
<keyword evidence="13" id="KW-1185">Reference proteome</keyword>
<dbReference type="InterPro" id="IPR004089">
    <property type="entry name" value="MCPsignal_dom"/>
</dbReference>
<feature type="transmembrane region" description="Helical" evidence="9">
    <location>
        <begin position="208"/>
        <end position="228"/>
    </location>
</feature>
<evidence type="ECO:0000256" key="7">
    <source>
        <dbReference type="ARBA" id="ARBA00029447"/>
    </source>
</evidence>
<dbReference type="GO" id="GO:0005886">
    <property type="term" value="C:plasma membrane"/>
    <property type="evidence" value="ECO:0007669"/>
    <property type="project" value="UniProtKB-SubCell"/>
</dbReference>
<dbReference type="Gene3D" id="3.30.450.20">
    <property type="entry name" value="PAS domain"/>
    <property type="match status" value="1"/>
</dbReference>
<accession>W4QS89</accession>
<evidence type="ECO:0000256" key="2">
    <source>
        <dbReference type="ARBA" id="ARBA00022475"/>
    </source>
</evidence>
<dbReference type="FunFam" id="1.10.287.950:FF:000001">
    <property type="entry name" value="Methyl-accepting chemotaxis sensory transducer"/>
    <property type="match status" value="1"/>
</dbReference>
<dbReference type="AlphaFoldDB" id="W4QS89"/>
<protein>
    <submittedName>
        <fullName evidence="12">Methyl-accepting chemotaxis protein</fullName>
    </submittedName>
</protein>
<dbReference type="Pfam" id="PF00015">
    <property type="entry name" value="MCPsignal"/>
    <property type="match status" value="1"/>
</dbReference>
<dbReference type="GO" id="GO:0007165">
    <property type="term" value="P:signal transduction"/>
    <property type="evidence" value="ECO:0007669"/>
    <property type="project" value="UniProtKB-KW"/>
</dbReference>
<evidence type="ECO:0000256" key="8">
    <source>
        <dbReference type="PROSITE-ProRule" id="PRU00284"/>
    </source>
</evidence>
<sequence length="588" mass="64228">MKALQIKGLTKKVLMLNVLILIVVSLLFGVTSYKFAEKQLIDAGVLDLQHSINGSLAILDSLNNRVVAGELTLAEAQEMAGVYLAGPYMNVEEKTRDYKKAAFLYKEQGYMFAFTNDHVAAIHPMGLEGRDLTDLQDANDNYLIRELVAASKIENPKDRVHVYDWINSGETVAREKLAYTGFYEPWNWMVGIGAYTEEFYENTGILKIMSLLVSVLTLLAGSVIYYLFIRSYLKKIQLLNQSAKEIAAGNLAVEIPEIQSNDEIGELANSFKEMTYTIKGLLNEVNHSSDQLAAASEQLTASAEQTKFVTNEVTVAMQSIAASNETQVRSIEEGTTSLNEMSDSINKVTGLVVNAAEQSNKTAKEAEKGNKMIGQIINQMSSITQSVHDSSTVVKKLDDRSSEIGQIIQVITGISDQTNLLALNAAIEAARAGEHGKGFAVVADEVRKLAEESKQSANLISELIKEIQADSSAAMEVMSRGTGDVKDGVTLVNEAGDLFGLILQSVKQVTEEIQRVSGSALLIDQNTTKVKETIELLEDIARQTAANSQNVASSSEEQLASMEEISTSAEALSEMAQDLSHLIQRYKL</sequence>
<dbReference type="STRING" id="1236973.JCM9157_1548"/>
<feature type="domain" description="Methyl-accepting transducer" evidence="10">
    <location>
        <begin position="302"/>
        <end position="573"/>
    </location>
</feature>
<comment type="similarity">
    <text evidence="7">Belongs to the methyl-accepting chemotaxis (MCP) protein family.</text>
</comment>
<dbReference type="Proteomes" id="UP000018896">
    <property type="component" value="Unassembled WGS sequence"/>
</dbReference>
<evidence type="ECO:0000256" key="1">
    <source>
        <dbReference type="ARBA" id="ARBA00004651"/>
    </source>
</evidence>
<dbReference type="Gene3D" id="1.10.287.950">
    <property type="entry name" value="Methyl-accepting chemotaxis protein"/>
    <property type="match status" value="1"/>
</dbReference>
<dbReference type="SMART" id="SM00304">
    <property type="entry name" value="HAMP"/>
    <property type="match status" value="1"/>
</dbReference>
<comment type="caution">
    <text evidence="12">The sequence shown here is derived from an EMBL/GenBank/DDBJ whole genome shotgun (WGS) entry which is preliminary data.</text>
</comment>
<dbReference type="RefSeq" id="WP_035663378.1">
    <property type="nucleotide sequence ID" value="NZ_BAUV01000008.1"/>
</dbReference>
<dbReference type="Pfam" id="PF17200">
    <property type="entry name" value="sCache_2"/>
    <property type="match status" value="1"/>
</dbReference>
<dbReference type="eggNOG" id="COG0840">
    <property type="taxonomic scope" value="Bacteria"/>
</dbReference>
<gene>
    <name evidence="12" type="ORF">JCM9157_1548</name>
</gene>
<evidence type="ECO:0000256" key="4">
    <source>
        <dbReference type="ARBA" id="ARBA00022989"/>
    </source>
</evidence>
<dbReference type="Pfam" id="PF00672">
    <property type="entry name" value="HAMP"/>
    <property type="match status" value="1"/>
</dbReference>
<keyword evidence="6 8" id="KW-0807">Transducer</keyword>
<name>W4QS89_HALA3</name>